<evidence type="ECO:0000313" key="1">
    <source>
        <dbReference type="EMBL" id="KAJ8651175.1"/>
    </source>
</evidence>
<evidence type="ECO:0000313" key="2">
    <source>
        <dbReference type="Proteomes" id="UP001234297"/>
    </source>
</evidence>
<reference evidence="1 2" key="1">
    <citation type="journal article" date="2022" name="Hortic Res">
        <title>A haplotype resolved chromosomal level avocado genome allows analysis of novel avocado genes.</title>
        <authorList>
            <person name="Nath O."/>
            <person name="Fletcher S.J."/>
            <person name="Hayward A."/>
            <person name="Shaw L.M."/>
            <person name="Masouleh A.K."/>
            <person name="Furtado A."/>
            <person name="Henry R.J."/>
            <person name="Mitter N."/>
        </authorList>
    </citation>
    <scope>NUCLEOTIDE SEQUENCE [LARGE SCALE GENOMIC DNA]</scope>
    <source>
        <strain evidence="2">cv. Hass</strain>
    </source>
</reference>
<sequence length="86" mass="10124">MRNSILGFLFLSTLEHLRLATLVAAHVRPTNYMFFFQFYERRNLAEKLHVEEWSPSVEEVLTISIQLGNLKSNHKSSIKQEIGKRY</sequence>
<comment type="caution">
    <text evidence="1">The sequence shown here is derived from an EMBL/GenBank/DDBJ whole genome shotgun (WGS) entry which is preliminary data.</text>
</comment>
<dbReference type="Proteomes" id="UP001234297">
    <property type="component" value="Chromosome 1"/>
</dbReference>
<accession>A0ACC2MZJ3</accession>
<dbReference type="EMBL" id="CM056809">
    <property type="protein sequence ID" value="KAJ8651175.1"/>
    <property type="molecule type" value="Genomic_DNA"/>
</dbReference>
<protein>
    <submittedName>
        <fullName evidence="1">Uncharacterized protein</fullName>
    </submittedName>
</protein>
<proteinExistence type="predicted"/>
<keyword evidence="2" id="KW-1185">Reference proteome</keyword>
<organism evidence="1 2">
    <name type="scientific">Persea americana</name>
    <name type="common">Avocado</name>
    <dbReference type="NCBI Taxonomy" id="3435"/>
    <lineage>
        <taxon>Eukaryota</taxon>
        <taxon>Viridiplantae</taxon>
        <taxon>Streptophyta</taxon>
        <taxon>Embryophyta</taxon>
        <taxon>Tracheophyta</taxon>
        <taxon>Spermatophyta</taxon>
        <taxon>Magnoliopsida</taxon>
        <taxon>Magnoliidae</taxon>
        <taxon>Laurales</taxon>
        <taxon>Lauraceae</taxon>
        <taxon>Persea</taxon>
    </lineage>
</organism>
<name>A0ACC2MZJ3_PERAE</name>
<gene>
    <name evidence="1" type="ORF">MRB53_004198</name>
</gene>